<proteinExistence type="inferred from homology"/>
<protein>
    <submittedName>
        <fullName evidence="4">Short-chain dehydrogenase</fullName>
    </submittedName>
</protein>
<reference evidence="5" key="1">
    <citation type="journal article" date="2019" name="Int. J. Syst. Evol. Microbiol.">
        <title>The Global Catalogue of Microorganisms (GCM) 10K type strain sequencing project: providing services to taxonomists for standard genome sequencing and annotation.</title>
        <authorList>
            <consortium name="The Broad Institute Genomics Platform"/>
            <consortium name="The Broad Institute Genome Sequencing Center for Infectious Disease"/>
            <person name="Wu L."/>
            <person name="Ma J."/>
        </authorList>
    </citation>
    <scope>NUCLEOTIDE SEQUENCE [LARGE SCALE GENOMIC DNA]</scope>
    <source>
        <strain evidence="5">CGMCC 1.1927</strain>
    </source>
</reference>
<comment type="similarity">
    <text evidence="1 3">Belongs to the short-chain dehydrogenases/reductases (SDR) family.</text>
</comment>
<dbReference type="EMBL" id="BMKU01000001">
    <property type="protein sequence ID" value="GGG84706.1"/>
    <property type="molecule type" value="Genomic_DNA"/>
</dbReference>
<evidence type="ECO:0000256" key="2">
    <source>
        <dbReference type="ARBA" id="ARBA00023002"/>
    </source>
</evidence>
<dbReference type="Gene3D" id="3.40.50.720">
    <property type="entry name" value="NAD(P)-binding Rossmann-like Domain"/>
    <property type="match status" value="1"/>
</dbReference>
<dbReference type="CDD" id="cd05233">
    <property type="entry name" value="SDR_c"/>
    <property type="match status" value="1"/>
</dbReference>
<dbReference type="Proteomes" id="UP000596938">
    <property type="component" value="Unassembled WGS sequence"/>
</dbReference>
<evidence type="ECO:0000313" key="5">
    <source>
        <dbReference type="Proteomes" id="UP000596938"/>
    </source>
</evidence>
<comment type="caution">
    <text evidence="4">The sequence shown here is derived from an EMBL/GenBank/DDBJ whole genome shotgun (WGS) entry which is preliminary data.</text>
</comment>
<dbReference type="PANTHER" id="PTHR24321">
    <property type="entry name" value="DEHYDROGENASES, SHORT CHAIN"/>
    <property type="match status" value="1"/>
</dbReference>
<keyword evidence="5" id="KW-1185">Reference proteome</keyword>
<dbReference type="PRINTS" id="PR00081">
    <property type="entry name" value="GDHRDH"/>
</dbReference>
<dbReference type="PANTHER" id="PTHR24321:SF8">
    <property type="entry name" value="ESTRADIOL 17-BETA-DEHYDROGENASE 8-RELATED"/>
    <property type="match status" value="1"/>
</dbReference>
<dbReference type="PRINTS" id="PR00080">
    <property type="entry name" value="SDRFAMILY"/>
</dbReference>
<sequence>MLRIEEHRMAVWQENVTPGRFEGQTVIVTGAASGIGRATALRVAREGGRVVATDVGEERLEELVVEYAELGFVPVAGDISKEDVVQRVVSAAGGRIDALANVAGIMDSFQPVHELDDDTWERVLEVNLTAVMRLTRAVVPVMLTAGYGSIVNVSSEAGLRGSAAGAAYTVSKHALIGLTRSSAVMYGRRGIRVNAVAPGGTRTNIHAEFKSQLGAEVLGTLLQANVPPIAEAGEVAAGITFLLSRDGTNINGVVLPSDNGWNAV</sequence>
<evidence type="ECO:0000256" key="3">
    <source>
        <dbReference type="RuleBase" id="RU000363"/>
    </source>
</evidence>
<evidence type="ECO:0000256" key="1">
    <source>
        <dbReference type="ARBA" id="ARBA00006484"/>
    </source>
</evidence>
<gene>
    <name evidence="4" type="ORF">GCM10011577_02970</name>
</gene>
<dbReference type="Pfam" id="PF00106">
    <property type="entry name" value="adh_short"/>
    <property type="match status" value="1"/>
</dbReference>
<organism evidence="4 5">
    <name type="scientific">Pseudarthrobacter polychromogenes</name>
    <dbReference type="NCBI Taxonomy" id="1676"/>
    <lineage>
        <taxon>Bacteria</taxon>
        <taxon>Bacillati</taxon>
        <taxon>Actinomycetota</taxon>
        <taxon>Actinomycetes</taxon>
        <taxon>Micrococcales</taxon>
        <taxon>Micrococcaceae</taxon>
        <taxon>Pseudarthrobacter</taxon>
    </lineage>
</organism>
<dbReference type="RefSeq" id="WP_229666255.1">
    <property type="nucleotide sequence ID" value="NZ_BMKU01000001.1"/>
</dbReference>
<dbReference type="InterPro" id="IPR002347">
    <property type="entry name" value="SDR_fam"/>
</dbReference>
<dbReference type="InterPro" id="IPR036291">
    <property type="entry name" value="NAD(P)-bd_dom_sf"/>
</dbReference>
<keyword evidence="2" id="KW-0560">Oxidoreductase</keyword>
<name>A0ABQ1XCY4_9MICC</name>
<accession>A0ABQ1XCY4</accession>
<evidence type="ECO:0000313" key="4">
    <source>
        <dbReference type="EMBL" id="GGG84706.1"/>
    </source>
</evidence>
<dbReference type="SUPFAM" id="SSF51735">
    <property type="entry name" value="NAD(P)-binding Rossmann-fold domains"/>
    <property type="match status" value="1"/>
</dbReference>